<protein>
    <submittedName>
        <fullName evidence="6">GntR family transcriptional regulator protein</fullName>
    </submittedName>
</protein>
<dbReference type="SMART" id="SM00345">
    <property type="entry name" value="HTH_GNTR"/>
    <property type="match status" value="1"/>
</dbReference>
<accession>A0A1L5NPH9</accession>
<dbReference type="InterPro" id="IPR000524">
    <property type="entry name" value="Tscrpt_reg_HTH_GntR"/>
</dbReference>
<feature type="domain" description="HTH gntR-type" evidence="5">
    <location>
        <begin position="54"/>
        <end position="121"/>
    </location>
</feature>
<dbReference type="Proteomes" id="UP000184749">
    <property type="component" value="Plasmid pRgalIE4872a"/>
</dbReference>
<dbReference type="OrthoDB" id="9789310at2"/>
<evidence type="ECO:0000313" key="6">
    <source>
        <dbReference type="EMBL" id="APO69815.1"/>
    </source>
</evidence>
<dbReference type="GO" id="GO:0003700">
    <property type="term" value="F:DNA-binding transcription factor activity"/>
    <property type="evidence" value="ECO:0007669"/>
    <property type="project" value="InterPro"/>
</dbReference>
<dbReference type="InterPro" id="IPR036390">
    <property type="entry name" value="WH_DNA-bd_sf"/>
</dbReference>
<dbReference type="CDD" id="cd07377">
    <property type="entry name" value="WHTH_GntR"/>
    <property type="match status" value="1"/>
</dbReference>
<evidence type="ECO:0000313" key="7">
    <source>
        <dbReference type="Proteomes" id="UP000184749"/>
    </source>
</evidence>
<gene>
    <name evidence="6" type="ORF">IE4872_PA00068</name>
</gene>
<dbReference type="PROSITE" id="PS50949">
    <property type="entry name" value="HTH_GNTR"/>
    <property type="match status" value="1"/>
</dbReference>
<dbReference type="Pfam" id="PF00392">
    <property type="entry name" value="GntR"/>
    <property type="match status" value="1"/>
</dbReference>
<feature type="compositionally biased region" description="Polar residues" evidence="4">
    <location>
        <begin position="25"/>
        <end position="34"/>
    </location>
</feature>
<geneLocation type="plasmid" evidence="7">
    <name>prgalie4872a</name>
</geneLocation>
<dbReference type="PRINTS" id="PR00035">
    <property type="entry name" value="HTHGNTR"/>
</dbReference>
<feature type="region of interest" description="Disordered" evidence="4">
    <location>
        <begin position="13"/>
        <end position="34"/>
    </location>
</feature>
<dbReference type="InterPro" id="IPR036388">
    <property type="entry name" value="WH-like_DNA-bd_sf"/>
</dbReference>
<dbReference type="Gene3D" id="1.10.10.10">
    <property type="entry name" value="Winged helix-like DNA-binding domain superfamily/Winged helix DNA-binding domain"/>
    <property type="match status" value="1"/>
</dbReference>
<dbReference type="SUPFAM" id="SSF46785">
    <property type="entry name" value="Winged helix' DNA-binding domain"/>
    <property type="match status" value="1"/>
</dbReference>
<keyword evidence="1" id="KW-0805">Transcription regulation</keyword>
<dbReference type="EMBL" id="CP017102">
    <property type="protein sequence ID" value="APO69815.1"/>
    <property type="molecule type" value="Genomic_DNA"/>
</dbReference>
<keyword evidence="2" id="KW-0238">DNA-binding</keyword>
<keyword evidence="6" id="KW-0614">Plasmid</keyword>
<evidence type="ECO:0000256" key="1">
    <source>
        <dbReference type="ARBA" id="ARBA00023015"/>
    </source>
</evidence>
<evidence type="ECO:0000256" key="3">
    <source>
        <dbReference type="ARBA" id="ARBA00023163"/>
    </source>
</evidence>
<keyword evidence="3" id="KW-0804">Transcription</keyword>
<sequence>MYSREIHIEKCGLAGSPRSHKKVNKVSQSREPTQIRSPTLARYALPPEGLRSKRVDTNAIFETLRYRISTLQYPPGSALKEIQLSEEFSVSRTPIRQALQRLELVGLVQPVVGHGTIVTGIDLASMRHLLQYRLNLAKILDQFLEMSDPSEGLALLRQSLEANTKLASKFDSQRFAEISHDVRWTVWKHISNPFMAQSWIDTYYLASRVWFICLPYEQNRFLDLQAQEIDLLIQAFERSDPKAVAAVVHDTLRSWITEIWRSISEGRSPIDMT</sequence>
<dbReference type="PANTHER" id="PTHR43537:SF44">
    <property type="entry name" value="GNTR FAMILY REGULATORY PROTEIN"/>
    <property type="match status" value="1"/>
</dbReference>
<dbReference type="AlphaFoldDB" id="A0A1L5NPH9"/>
<evidence type="ECO:0000256" key="4">
    <source>
        <dbReference type="SAM" id="MobiDB-lite"/>
    </source>
</evidence>
<organism evidence="6 7">
    <name type="scientific">Rhizobium gallicum</name>
    <dbReference type="NCBI Taxonomy" id="56730"/>
    <lineage>
        <taxon>Bacteria</taxon>
        <taxon>Pseudomonadati</taxon>
        <taxon>Pseudomonadota</taxon>
        <taxon>Alphaproteobacteria</taxon>
        <taxon>Hyphomicrobiales</taxon>
        <taxon>Rhizobiaceae</taxon>
        <taxon>Rhizobium/Agrobacterium group</taxon>
        <taxon>Rhizobium</taxon>
    </lineage>
</organism>
<evidence type="ECO:0000256" key="2">
    <source>
        <dbReference type="ARBA" id="ARBA00023125"/>
    </source>
</evidence>
<name>A0A1L5NPH9_9HYPH</name>
<proteinExistence type="predicted"/>
<dbReference type="PANTHER" id="PTHR43537">
    <property type="entry name" value="TRANSCRIPTIONAL REGULATOR, GNTR FAMILY"/>
    <property type="match status" value="1"/>
</dbReference>
<dbReference type="GO" id="GO:0003677">
    <property type="term" value="F:DNA binding"/>
    <property type="evidence" value="ECO:0007669"/>
    <property type="project" value="UniProtKB-KW"/>
</dbReference>
<evidence type="ECO:0000259" key="5">
    <source>
        <dbReference type="PROSITE" id="PS50949"/>
    </source>
</evidence>
<reference evidence="6 7" key="1">
    <citation type="submission" date="2016-09" db="EMBL/GenBank/DDBJ databases">
        <title>The complete genome sequences of Rhizobium gallicum, symbiovars gallicum and phaseoli, symbionts associated to common bean (Phaseolus vulgaris).</title>
        <authorList>
            <person name="Bustos P."/>
            <person name="Santamaria R.I."/>
            <person name="Perez-Carrascal O.M."/>
            <person name="Juarez S."/>
            <person name="Lozano L."/>
            <person name="Martinez-Flores I."/>
            <person name="Martinez-Romero E."/>
            <person name="Cevallos M."/>
            <person name="Romero D."/>
            <person name="Davila G."/>
            <person name="Gonzalez V."/>
        </authorList>
    </citation>
    <scope>NUCLEOTIDE SEQUENCE [LARGE SCALE GENOMIC DNA]</scope>
    <source>
        <strain evidence="6 7">IE4872</strain>
        <plasmid evidence="7">prgalie4872a</plasmid>
    </source>
</reference>